<evidence type="ECO:0000256" key="4">
    <source>
        <dbReference type="ARBA" id="ARBA00023008"/>
    </source>
</evidence>
<evidence type="ECO:0000313" key="10">
    <source>
        <dbReference type="Proteomes" id="UP000800041"/>
    </source>
</evidence>
<dbReference type="AlphaFoldDB" id="A0A6G1GLL2"/>
<keyword evidence="10" id="KW-1185">Reference proteome</keyword>
<evidence type="ECO:0000259" key="7">
    <source>
        <dbReference type="Pfam" id="PF07731"/>
    </source>
</evidence>
<dbReference type="FunFam" id="2.60.40.420:FF:000021">
    <property type="entry name" value="Extracellular dihydrogeodin oxidase/laccase"/>
    <property type="match status" value="1"/>
</dbReference>
<evidence type="ECO:0000313" key="9">
    <source>
        <dbReference type="EMBL" id="KAF1981647.1"/>
    </source>
</evidence>
<keyword evidence="4" id="KW-0186">Copper</keyword>
<sequence>MVAAAPFLTAVSALSSCPSPITQSYQVTYVTYLAVETVYAECGDLCAATPSPSASTSSVSLPPCATPSYPSGWPDLNGVPNPNGPYLNPYDSSSLPFTWPGLPSKGQTAPPPRPTAPYSYGGPAAGHYQPPCWAPAGVSSLVPALPQSDTNGNSPWGLPDCPHLPVHGLPPPGSPSGIESYGSELSSLFASSTPSASAPGSSAPVESISGSSSSVGTASGSSTTTLSASVSYSVPANSSSLVPSSTASACPTANACGKMPDTGVTRTYDFHVGYQTIAPDGVKKNGLVVNGGFPGPLIEANWGDMIEIKVTNDLPDEGTSLHWHGLLQKDTPFFDGVVAVSQCPIVPGGSLTYKFRADMYGTSWYHSHYSAQYAGGAVGPMIIHGPCTQQYDIDIGPVMLTDWYHQDYFTLVNDTMNGKIPPSNNNLINGKGNYPCANTTLPCTPNAGISKFKFQSGKKHLLRLINTGAEGTQKFSIDGHNMTIIANDFIPINPYETDVVTLGVGQRSDVIVEATGSSTDVVWMRSTLGTTGCSLCDGISPEAVAAIYYEDASTTAMPQTTSSVSASSLAFCGNDPLSKTTALCPVTPDPSPSTTETVNIEFGSNGTNFVWFMNNSSFRGDYNSPVLLDAKAGNLTFEPEWNVYDFGTNASVRMIIKNNFTFGAHPMHLHGHNFHVLAEGFGDWDGVVTNPENTQMRDVQMVRAGDDEKGPAFIVLQWKQDNPSVWPLHCHIAYHVSAGLYINVLERPEDVMAMEFDGSAAQTCRDWNVWTGTHVPDQIDSGL</sequence>
<dbReference type="Proteomes" id="UP000800041">
    <property type="component" value="Unassembled WGS sequence"/>
</dbReference>
<dbReference type="InterPro" id="IPR011707">
    <property type="entry name" value="Cu-oxidase-like_N"/>
</dbReference>
<evidence type="ECO:0000256" key="1">
    <source>
        <dbReference type="ARBA" id="ARBA00010609"/>
    </source>
</evidence>
<dbReference type="EMBL" id="ML977195">
    <property type="protein sequence ID" value="KAF1981647.1"/>
    <property type="molecule type" value="Genomic_DNA"/>
</dbReference>
<evidence type="ECO:0000256" key="3">
    <source>
        <dbReference type="ARBA" id="ARBA00023002"/>
    </source>
</evidence>
<dbReference type="PANTHER" id="PTHR11709:SF145">
    <property type="entry name" value="LCC1"/>
    <property type="match status" value="1"/>
</dbReference>
<dbReference type="Pfam" id="PF07731">
    <property type="entry name" value="Cu-oxidase_2"/>
    <property type="match status" value="1"/>
</dbReference>
<evidence type="ECO:0000256" key="2">
    <source>
        <dbReference type="ARBA" id="ARBA00022723"/>
    </source>
</evidence>
<dbReference type="PROSITE" id="PS00080">
    <property type="entry name" value="MULTICOPPER_OXIDASE2"/>
    <property type="match status" value="1"/>
</dbReference>
<dbReference type="InterPro" id="IPR045087">
    <property type="entry name" value="Cu-oxidase_fam"/>
</dbReference>
<dbReference type="Pfam" id="PF07732">
    <property type="entry name" value="Cu-oxidase_3"/>
    <property type="match status" value="1"/>
</dbReference>
<dbReference type="OrthoDB" id="2121828at2759"/>
<evidence type="ECO:0000256" key="5">
    <source>
        <dbReference type="SAM" id="MobiDB-lite"/>
    </source>
</evidence>
<dbReference type="Gene3D" id="2.60.40.420">
    <property type="entry name" value="Cupredoxins - blue copper proteins"/>
    <property type="match status" value="3"/>
</dbReference>
<accession>A0A6G1GLL2</accession>
<keyword evidence="3" id="KW-0560">Oxidoreductase</keyword>
<dbReference type="CDD" id="cd13880">
    <property type="entry name" value="CuRO_2_MaLCC_like"/>
    <property type="match status" value="1"/>
</dbReference>
<proteinExistence type="inferred from homology"/>
<dbReference type="InterPro" id="IPR001117">
    <property type="entry name" value="Cu-oxidase_2nd"/>
</dbReference>
<dbReference type="PANTHER" id="PTHR11709">
    <property type="entry name" value="MULTI-COPPER OXIDASE"/>
    <property type="match status" value="1"/>
</dbReference>
<dbReference type="GO" id="GO:0016491">
    <property type="term" value="F:oxidoreductase activity"/>
    <property type="evidence" value="ECO:0007669"/>
    <property type="project" value="UniProtKB-KW"/>
</dbReference>
<dbReference type="GO" id="GO:0005507">
    <property type="term" value="F:copper ion binding"/>
    <property type="evidence" value="ECO:0007669"/>
    <property type="project" value="InterPro"/>
</dbReference>
<feature type="region of interest" description="Disordered" evidence="5">
    <location>
        <begin position="98"/>
        <end position="121"/>
    </location>
</feature>
<dbReference type="InterPro" id="IPR008972">
    <property type="entry name" value="Cupredoxin"/>
</dbReference>
<reference evidence="9" key="1">
    <citation type="journal article" date="2020" name="Stud. Mycol.">
        <title>101 Dothideomycetes genomes: a test case for predicting lifestyles and emergence of pathogens.</title>
        <authorList>
            <person name="Haridas S."/>
            <person name="Albert R."/>
            <person name="Binder M."/>
            <person name="Bloem J."/>
            <person name="Labutti K."/>
            <person name="Salamov A."/>
            <person name="Andreopoulos B."/>
            <person name="Baker S."/>
            <person name="Barry K."/>
            <person name="Bills G."/>
            <person name="Bluhm B."/>
            <person name="Cannon C."/>
            <person name="Castanera R."/>
            <person name="Culley D."/>
            <person name="Daum C."/>
            <person name="Ezra D."/>
            <person name="Gonzalez J."/>
            <person name="Henrissat B."/>
            <person name="Kuo A."/>
            <person name="Liang C."/>
            <person name="Lipzen A."/>
            <person name="Lutzoni F."/>
            <person name="Magnuson J."/>
            <person name="Mondo S."/>
            <person name="Nolan M."/>
            <person name="Ohm R."/>
            <person name="Pangilinan J."/>
            <person name="Park H.-J."/>
            <person name="Ramirez L."/>
            <person name="Alfaro M."/>
            <person name="Sun H."/>
            <person name="Tritt A."/>
            <person name="Yoshinaga Y."/>
            <person name="Zwiers L.-H."/>
            <person name="Turgeon B."/>
            <person name="Goodwin S."/>
            <person name="Spatafora J."/>
            <person name="Crous P."/>
            <person name="Grigoriev I."/>
        </authorList>
    </citation>
    <scope>NUCLEOTIDE SEQUENCE</scope>
    <source>
        <strain evidence="9">CBS 113979</strain>
    </source>
</reference>
<dbReference type="CDD" id="cd13901">
    <property type="entry name" value="CuRO_3_MaLCC_like"/>
    <property type="match status" value="1"/>
</dbReference>
<dbReference type="CDD" id="cd13854">
    <property type="entry name" value="CuRO_1_MaLCC_like"/>
    <property type="match status" value="1"/>
</dbReference>
<feature type="region of interest" description="Disordered" evidence="5">
    <location>
        <begin position="144"/>
        <end position="220"/>
    </location>
</feature>
<feature type="compositionally biased region" description="Low complexity" evidence="5">
    <location>
        <begin position="180"/>
        <end position="220"/>
    </location>
</feature>
<evidence type="ECO:0000259" key="6">
    <source>
        <dbReference type="Pfam" id="PF00394"/>
    </source>
</evidence>
<dbReference type="SUPFAM" id="SSF49503">
    <property type="entry name" value="Cupredoxins"/>
    <property type="match status" value="3"/>
</dbReference>
<dbReference type="InterPro" id="IPR002355">
    <property type="entry name" value="Cu_oxidase_Cu_BS"/>
</dbReference>
<feature type="domain" description="Plastocyanin-like" evidence="7">
    <location>
        <begin position="632"/>
        <end position="749"/>
    </location>
</feature>
<keyword evidence="2" id="KW-0479">Metal-binding</keyword>
<protein>
    <submittedName>
        <fullName evidence="9">Multicopper oxidase</fullName>
    </submittedName>
</protein>
<dbReference type="InterPro" id="IPR011706">
    <property type="entry name" value="Cu-oxidase_C"/>
</dbReference>
<evidence type="ECO:0000259" key="8">
    <source>
        <dbReference type="Pfam" id="PF07732"/>
    </source>
</evidence>
<name>A0A6G1GLL2_9PEZI</name>
<gene>
    <name evidence="9" type="ORF">K402DRAFT_425181</name>
</gene>
<organism evidence="9 10">
    <name type="scientific">Aulographum hederae CBS 113979</name>
    <dbReference type="NCBI Taxonomy" id="1176131"/>
    <lineage>
        <taxon>Eukaryota</taxon>
        <taxon>Fungi</taxon>
        <taxon>Dikarya</taxon>
        <taxon>Ascomycota</taxon>
        <taxon>Pezizomycotina</taxon>
        <taxon>Dothideomycetes</taxon>
        <taxon>Pleosporomycetidae</taxon>
        <taxon>Aulographales</taxon>
        <taxon>Aulographaceae</taxon>
    </lineage>
</organism>
<feature type="domain" description="Plastocyanin-like" evidence="6">
    <location>
        <begin position="397"/>
        <end position="529"/>
    </location>
</feature>
<comment type="similarity">
    <text evidence="1">Belongs to the multicopper oxidase family.</text>
</comment>
<feature type="domain" description="Plastocyanin-like" evidence="8">
    <location>
        <begin position="272"/>
        <end position="385"/>
    </location>
</feature>
<dbReference type="Pfam" id="PF00394">
    <property type="entry name" value="Cu-oxidase"/>
    <property type="match status" value="1"/>
</dbReference>